<dbReference type="Proteomes" id="UP000567624">
    <property type="component" value="Unassembled WGS sequence"/>
</dbReference>
<keyword evidence="8" id="KW-0472">Membrane</keyword>
<dbReference type="SUPFAM" id="SSF56854">
    <property type="entry name" value="Bcl-2 inhibitors of programmed cell death"/>
    <property type="match status" value="1"/>
</dbReference>
<dbReference type="GO" id="GO:0008637">
    <property type="term" value="P:apoptotic mitochondrial changes"/>
    <property type="evidence" value="ECO:0007669"/>
    <property type="project" value="TreeGrafter"/>
</dbReference>
<dbReference type="PANTHER" id="PTHR35447:SF1">
    <property type="entry name" value="BH3-INTERACTING DOMAIN DEATH AGONIST"/>
    <property type="match status" value="1"/>
</dbReference>
<evidence type="ECO:0000256" key="2">
    <source>
        <dbReference type="ARBA" id="ARBA00004496"/>
    </source>
</evidence>
<dbReference type="Pfam" id="PF06393">
    <property type="entry name" value="BID"/>
    <property type="match status" value="1"/>
</dbReference>
<proteinExistence type="predicted"/>
<evidence type="ECO:0000256" key="7">
    <source>
        <dbReference type="ARBA" id="ARBA00023128"/>
    </source>
</evidence>
<keyword evidence="10" id="KW-1185">Reference proteome</keyword>
<evidence type="ECO:0000256" key="8">
    <source>
        <dbReference type="ARBA" id="ARBA00023136"/>
    </source>
</evidence>
<feature type="non-terminal residue" evidence="9">
    <location>
        <position position="1"/>
    </location>
</feature>
<evidence type="ECO:0000313" key="10">
    <source>
        <dbReference type="Proteomes" id="UP000567624"/>
    </source>
</evidence>
<accession>A0A7K8QK10</accession>
<feature type="non-terminal residue" evidence="9">
    <location>
        <position position="144"/>
    </location>
</feature>
<dbReference type="PANTHER" id="PTHR35447">
    <property type="entry name" value="BH3-INTERACTING DOMAIN DEATH AGONIST"/>
    <property type="match status" value="1"/>
</dbReference>
<protein>
    <recommendedName>
        <fullName evidence="3">BH3-interacting domain death agonist</fullName>
    </recommendedName>
</protein>
<evidence type="ECO:0000256" key="4">
    <source>
        <dbReference type="ARBA" id="ARBA00022490"/>
    </source>
</evidence>
<evidence type="ECO:0000313" key="9">
    <source>
        <dbReference type="EMBL" id="NXF05905.1"/>
    </source>
</evidence>
<keyword evidence="5" id="KW-0053">Apoptosis</keyword>
<evidence type="ECO:0000256" key="3">
    <source>
        <dbReference type="ARBA" id="ARBA00015802"/>
    </source>
</evidence>
<name>A0A7K8QK10_9PASS</name>
<dbReference type="InterPro" id="IPR010479">
    <property type="entry name" value="BID"/>
</dbReference>
<dbReference type="InterPro" id="IPR036834">
    <property type="entry name" value="Bcl-2-like_sf"/>
</dbReference>
<organism evidence="9 10">
    <name type="scientific">Smithornis capensis</name>
    <dbReference type="NCBI Taxonomy" id="363769"/>
    <lineage>
        <taxon>Eukaryota</taxon>
        <taxon>Metazoa</taxon>
        <taxon>Chordata</taxon>
        <taxon>Craniata</taxon>
        <taxon>Vertebrata</taxon>
        <taxon>Euteleostomi</taxon>
        <taxon>Archelosauria</taxon>
        <taxon>Archosauria</taxon>
        <taxon>Dinosauria</taxon>
        <taxon>Saurischia</taxon>
        <taxon>Theropoda</taxon>
        <taxon>Coelurosauria</taxon>
        <taxon>Aves</taxon>
        <taxon>Neognathae</taxon>
        <taxon>Neoaves</taxon>
        <taxon>Telluraves</taxon>
        <taxon>Australaves</taxon>
        <taxon>Passeriformes</taxon>
        <taxon>Eurylaimidae</taxon>
        <taxon>Smithornis</taxon>
    </lineage>
</organism>
<evidence type="ECO:0000256" key="6">
    <source>
        <dbReference type="ARBA" id="ARBA00022787"/>
    </source>
</evidence>
<gene>
    <name evidence="9" type="primary">Bid</name>
    <name evidence="9" type="ORF">SMICAP_R03659</name>
</gene>
<keyword evidence="6" id="KW-1000">Mitochondrion outer membrane</keyword>
<dbReference type="AlphaFoldDB" id="A0A7K8QK10"/>
<dbReference type="GO" id="GO:0005829">
    <property type="term" value="C:cytosol"/>
    <property type="evidence" value="ECO:0007669"/>
    <property type="project" value="TreeGrafter"/>
</dbReference>
<sequence>DLELQCDGNRSGHLQNGELGEWFGAAVNEDVVRIIAAQLAEIGDQLDKEIQARVVNDLVQHFLNENLSIEEITQHMSRVVRELAEAMPSDMEQEKAMLVLAMVLTKKIVNTVPSLLRQVFNTTLNFMNQQFHNYIVEMVSAVRQ</sequence>
<dbReference type="GO" id="GO:2001238">
    <property type="term" value="P:positive regulation of extrinsic apoptotic signaling pathway"/>
    <property type="evidence" value="ECO:0007669"/>
    <property type="project" value="TreeGrafter"/>
</dbReference>
<dbReference type="GO" id="GO:0005741">
    <property type="term" value="C:mitochondrial outer membrane"/>
    <property type="evidence" value="ECO:0007669"/>
    <property type="project" value="UniProtKB-SubCell"/>
</dbReference>
<dbReference type="InterPro" id="IPR018247">
    <property type="entry name" value="EF_Hand_1_Ca_BS"/>
</dbReference>
<reference evidence="9 10" key="1">
    <citation type="submission" date="2019-09" db="EMBL/GenBank/DDBJ databases">
        <title>Bird 10,000 Genomes (B10K) Project - Family phase.</title>
        <authorList>
            <person name="Zhang G."/>
        </authorList>
    </citation>
    <scope>NUCLEOTIDE SEQUENCE [LARGE SCALE GENOMIC DNA]</scope>
    <source>
        <strain evidence="9">B10K-CU-031-20</strain>
    </source>
</reference>
<keyword evidence="7" id="KW-0496">Mitochondrion</keyword>
<dbReference type="PROSITE" id="PS00018">
    <property type="entry name" value="EF_HAND_1"/>
    <property type="match status" value="1"/>
</dbReference>
<evidence type="ECO:0000256" key="5">
    <source>
        <dbReference type="ARBA" id="ARBA00022703"/>
    </source>
</evidence>
<dbReference type="GO" id="GO:0090200">
    <property type="term" value="P:positive regulation of release of cytochrome c from mitochondria"/>
    <property type="evidence" value="ECO:0007669"/>
    <property type="project" value="TreeGrafter"/>
</dbReference>
<dbReference type="Gene3D" id="1.10.437.10">
    <property type="entry name" value="Blc2-like"/>
    <property type="match status" value="1"/>
</dbReference>
<comment type="subcellular location">
    <subcellularLocation>
        <location evidence="2">Cytoplasm</location>
    </subcellularLocation>
    <subcellularLocation>
        <location evidence="1">Mitochondrion outer membrane</location>
    </subcellularLocation>
</comment>
<dbReference type="GO" id="GO:2001244">
    <property type="term" value="P:positive regulation of intrinsic apoptotic signaling pathway"/>
    <property type="evidence" value="ECO:0007669"/>
    <property type="project" value="TreeGrafter"/>
</dbReference>
<keyword evidence="4" id="KW-0963">Cytoplasm</keyword>
<dbReference type="EMBL" id="VWYW01000122">
    <property type="protein sequence ID" value="NXF05905.1"/>
    <property type="molecule type" value="Genomic_DNA"/>
</dbReference>
<evidence type="ECO:0000256" key="1">
    <source>
        <dbReference type="ARBA" id="ARBA00004294"/>
    </source>
</evidence>
<comment type="caution">
    <text evidence="9">The sequence shown here is derived from an EMBL/GenBank/DDBJ whole genome shotgun (WGS) entry which is preliminary data.</text>
</comment>
<dbReference type="PIRSF" id="PIRSF038018">
    <property type="entry name" value="BID"/>
    <property type="match status" value="1"/>
</dbReference>